<dbReference type="Pfam" id="PF00501">
    <property type="entry name" value="AMP-binding"/>
    <property type="match status" value="1"/>
</dbReference>
<feature type="domain" description="AMP-dependent synthetase/ligase" evidence="2">
    <location>
        <begin position="26"/>
        <end position="415"/>
    </location>
</feature>
<dbReference type="InterPro" id="IPR042099">
    <property type="entry name" value="ANL_N_sf"/>
</dbReference>
<evidence type="ECO:0000313" key="4">
    <source>
        <dbReference type="Proteomes" id="UP000260665"/>
    </source>
</evidence>
<organism evidence="3 4">
    <name type="scientific">Rhodoferax lacus</name>
    <dbReference type="NCBI Taxonomy" id="2184758"/>
    <lineage>
        <taxon>Bacteria</taxon>
        <taxon>Pseudomonadati</taxon>
        <taxon>Pseudomonadota</taxon>
        <taxon>Betaproteobacteria</taxon>
        <taxon>Burkholderiales</taxon>
        <taxon>Comamonadaceae</taxon>
        <taxon>Rhodoferax</taxon>
    </lineage>
</organism>
<dbReference type="RefSeq" id="WP_117180207.1">
    <property type="nucleotide sequence ID" value="NZ_QFZK01000028.1"/>
</dbReference>
<dbReference type="GO" id="GO:0004467">
    <property type="term" value="F:long-chain fatty acid-CoA ligase activity"/>
    <property type="evidence" value="ECO:0007669"/>
    <property type="project" value="UniProtKB-EC"/>
</dbReference>
<dbReference type="PANTHER" id="PTHR43767">
    <property type="entry name" value="LONG-CHAIN-FATTY-ACID--COA LIGASE"/>
    <property type="match status" value="1"/>
</dbReference>
<gene>
    <name evidence="3" type="ORF">DIC66_21330</name>
</gene>
<dbReference type="InterPro" id="IPR050237">
    <property type="entry name" value="ATP-dep_AMP-bd_enzyme"/>
</dbReference>
<accession>A0A3E1R686</accession>
<evidence type="ECO:0000259" key="2">
    <source>
        <dbReference type="Pfam" id="PF00501"/>
    </source>
</evidence>
<name>A0A3E1R686_9BURK</name>
<dbReference type="InterPro" id="IPR000873">
    <property type="entry name" value="AMP-dep_synth/lig_dom"/>
</dbReference>
<sequence length="462" mass="50404">MNSYPTGVPATVDVSPYLSLSACLRSACQSFANLPAFSDLDTSIRYTEWDRYSRHFAAYLQNVQSLRHGHRIALMMPNLLQYPVALLAAWRVGLVVVNINPDSTAEELEYQLKDADVSAIVVCEEMVPTLQRVLEWNPDLVLSVVITQPDDLRPHAMGAPTSASVKYRTKESGPWQIAESEPFDAALRGGEGFELQEPASYLADIALLQYTKGSTGLAKGVMLTHGNLLAVMAQLGEWITPVLRRGQEVCVCPSPLWRIDVLAPWMVLSGVGAHSILLADSKDLGLIAQTLGHYPVTVILGLNTLYGSLLKAPGFAASKMPTLKCAHAVGMAVQASVAERWKKATGVPIIQAYGPTECTSAASCKLLDNVELIGTIGQALPATEIAVKNETGQEVPQGTTGEIWIRGPQVMQGYWLRKQETEQVLTATGWLHTGDMGFMDRYGYIWMTGRKRSTLPQIQDAH</sequence>
<dbReference type="EC" id="6.2.1.3" evidence="3"/>
<dbReference type="Proteomes" id="UP000260665">
    <property type="component" value="Unassembled WGS sequence"/>
</dbReference>
<reference evidence="3 4" key="1">
    <citation type="submission" date="2018-05" db="EMBL/GenBank/DDBJ databases">
        <title>Rhodoferax soyangensis sp.nov., isolated from an oligotrophic freshwater lake.</title>
        <authorList>
            <person name="Park M."/>
        </authorList>
    </citation>
    <scope>NUCLEOTIDE SEQUENCE [LARGE SCALE GENOMIC DNA]</scope>
    <source>
        <strain evidence="3 4">IMCC26218</strain>
    </source>
</reference>
<dbReference type="SUPFAM" id="SSF56801">
    <property type="entry name" value="Acetyl-CoA synthetase-like"/>
    <property type="match status" value="1"/>
</dbReference>
<evidence type="ECO:0000313" key="3">
    <source>
        <dbReference type="EMBL" id="RFO94879.1"/>
    </source>
</evidence>
<evidence type="ECO:0000256" key="1">
    <source>
        <dbReference type="ARBA" id="ARBA00022598"/>
    </source>
</evidence>
<dbReference type="PANTHER" id="PTHR43767:SF8">
    <property type="entry name" value="LONG-CHAIN-FATTY-ACID--COA LIGASE"/>
    <property type="match status" value="1"/>
</dbReference>
<dbReference type="Gene3D" id="3.40.50.12780">
    <property type="entry name" value="N-terminal domain of ligase-like"/>
    <property type="match status" value="1"/>
</dbReference>
<keyword evidence="4" id="KW-1185">Reference proteome</keyword>
<proteinExistence type="predicted"/>
<protein>
    <submittedName>
        <fullName evidence="3">Long-chain-fatty-acid--CoA ligase</fullName>
        <ecNumber evidence="3">6.2.1.3</ecNumber>
    </submittedName>
</protein>
<comment type="caution">
    <text evidence="3">The sequence shown here is derived from an EMBL/GenBank/DDBJ whole genome shotgun (WGS) entry which is preliminary data.</text>
</comment>
<keyword evidence="1 3" id="KW-0436">Ligase</keyword>
<dbReference type="AlphaFoldDB" id="A0A3E1R686"/>
<dbReference type="OrthoDB" id="9766486at2"/>
<dbReference type="EMBL" id="QFZK01000028">
    <property type="protein sequence ID" value="RFO94879.1"/>
    <property type="molecule type" value="Genomic_DNA"/>
</dbReference>